<comment type="caution">
    <text evidence="11">The sequence shown here is derived from an EMBL/GenBank/DDBJ whole genome shotgun (WGS) entry which is preliminary data.</text>
</comment>
<dbReference type="InterPro" id="IPR016024">
    <property type="entry name" value="ARM-type_fold"/>
</dbReference>
<dbReference type="InterPro" id="IPR002553">
    <property type="entry name" value="Clathrin/coatomer_adapt-like_N"/>
</dbReference>
<dbReference type="PIRSF" id="PIRSF037091">
    <property type="entry name" value="AP2_complex_alpha"/>
    <property type="match status" value="1"/>
</dbReference>
<evidence type="ECO:0000256" key="4">
    <source>
        <dbReference type="ARBA" id="ARBA00022927"/>
    </source>
</evidence>
<dbReference type="GO" id="GO:0072583">
    <property type="term" value="P:clathrin-dependent endocytosis"/>
    <property type="evidence" value="ECO:0007669"/>
    <property type="project" value="InterPro"/>
</dbReference>
<dbReference type="GO" id="GO:0035615">
    <property type="term" value="F:clathrin adaptor activity"/>
    <property type="evidence" value="ECO:0007669"/>
    <property type="project" value="InterPro"/>
</dbReference>
<dbReference type="InterPro" id="IPR017104">
    <property type="entry name" value="AP2_complex_asu"/>
</dbReference>
<dbReference type="InterPro" id="IPR050840">
    <property type="entry name" value="Adaptor_Complx_Large_Subunit"/>
</dbReference>
<sequence>MSSMKGLNQFIVDLRQAKDSDEEARRINLELNNIRTKFNSSSNLNGYQKKKYVCKLMYLYLMGYSLLINFGYKETVELIHSSTFSEKQLGYYAVGLTNDVNPGLMMALQGNHNTKIPFKYKSATDRLNNLFQVMYPVLLADLRSTNEDVNILAFQFIASLFNYDITAIKSDGLELSDSVSTSNKWEEIVDTIYSFCTSPVQPAKIKQKAVAALYTLAKLHSNIFVINTTWIPRLISLIDHEDFSVVLASIPLIRFLMELKPEYIKSILPSVAAKLNSILVDRKCLPEYFYYDTPAPWFVVGLQLLVESFFLYLEREAPALLTSNIDATTLSNLRLVVVHSIQNSSKPIKGLPNRNSQSAILFQAVSLAVFLDASPEAISGAIDALLLLLQSNETNTRYLSLDALIKLTARSASSKYQTIDVDQLPLIFALLTDRDISIKRKALDLLYTVSNNRNYYTIVNKLLEIFPNIDFHLRADVAIKVAILSEKFASDSHWYVTTMLKLLSIGSNSSSNGATIISNEVWERIIQIIVNNENLHAMSAKLIVQLIVNPNIVYNKGEILDSKNESSQPIRNPGIISENLIRVAAFVLGEYGHLIADDQETPIALQFQILYNNYLNAPLSTRAMILTSIMKILLKFPDEDFVPDIVDLFEIEQSSVDLEIQTRAHEYLKLATYMADYIFANEVIRPLPPFESLDNALMDRLGSVRGILGKQNKVLDLLNNKISNHSTGSLVDIGNPIKGKKSSPPPPPPPPPHTILSPNWLAGYSRMRKYDAGIFYESQLIKITYRIQAEESVLRIKFIIFNNSKKTANTDITGLTILQLESKTGTEDPSYVLSIDKPPESIVPEKTTMELSIKVRRAIESKEDPIIHLTFTCGGSFNQLNLKFPIVFLKTLSPTAMGNVEDFRRRWNQIGELLGDNGGAVKTVSTGAVNTSSGLVRLLTRLRFSVVHATPETTIPILVMGAGILHSSENNCGLLVTLRSIDSGAQNLEIHCRSTGEGVAPLIAETLVDILKD</sequence>
<keyword evidence="12" id="KW-1185">Reference proteome</keyword>
<feature type="domain" description="Clathrin adaptor alpha/beta/gamma-adaptin appendage Ig-like subdomain" evidence="10">
    <location>
        <begin position="765"/>
        <end position="885"/>
    </location>
</feature>
<evidence type="ECO:0000256" key="2">
    <source>
        <dbReference type="ARBA" id="ARBA00022448"/>
    </source>
</evidence>
<keyword evidence="4 7" id="KW-0653">Protein transport</keyword>
<dbReference type="OrthoDB" id="28053at2759"/>
<evidence type="ECO:0000256" key="1">
    <source>
        <dbReference type="ARBA" id="ARBA00004277"/>
    </source>
</evidence>
<evidence type="ECO:0000256" key="6">
    <source>
        <dbReference type="ARBA" id="ARBA00023176"/>
    </source>
</evidence>
<protein>
    <recommendedName>
        <fullName evidence="7">AP-2 complex subunit alpha</fullName>
    </recommendedName>
</protein>
<dbReference type="Gene3D" id="1.25.10.10">
    <property type="entry name" value="Leucine-rich Repeat Variant"/>
    <property type="match status" value="1"/>
</dbReference>
<gene>
    <name evidence="11" type="ORF">KQ657_003839</name>
</gene>
<dbReference type="PANTHER" id="PTHR22780">
    <property type="entry name" value="ADAPTIN, ALPHA/GAMMA/EPSILON"/>
    <property type="match status" value="1"/>
</dbReference>
<dbReference type="Pfam" id="PF01602">
    <property type="entry name" value="Adaptin_N"/>
    <property type="match status" value="1"/>
</dbReference>
<dbReference type="RefSeq" id="XP_043050858.1">
    <property type="nucleotide sequence ID" value="XM_043194534.1"/>
</dbReference>
<evidence type="ECO:0000256" key="3">
    <source>
        <dbReference type="ARBA" id="ARBA00022583"/>
    </source>
</evidence>
<evidence type="ECO:0000313" key="11">
    <source>
        <dbReference type="EMBL" id="KAG7195311.1"/>
    </source>
</evidence>
<keyword evidence="5 7" id="KW-0472">Membrane</keyword>
<feature type="binding site" evidence="8">
    <location>
        <begin position="51"/>
        <end position="55"/>
    </location>
    <ligand>
        <name>a 1,2-diacyl-sn-glycero-3-phospho-(1D-myo-inositol-3,4,5-trisphosphate)</name>
        <dbReference type="ChEBI" id="CHEBI:57836"/>
    </ligand>
</feature>
<dbReference type="InterPro" id="IPR012295">
    <property type="entry name" value="TBP_dom_sf"/>
</dbReference>
<dbReference type="GeneID" id="66117213"/>
<evidence type="ECO:0000256" key="5">
    <source>
        <dbReference type="ARBA" id="ARBA00023136"/>
    </source>
</evidence>
<proteinExistence type="inferred from homology"/>
<dbReference type="SUPFAM" id="SSF48371">
    <property type="entry name" value="ARM repeat"/>
    <property type="match status" value="1"/>
</dbReference>
<feature type="compositionally biased region" description="Pro residues" evidence="9">
    <location>
        <begin position="743"/>
        <end position="753"/>
    </location>
</feature>
<dbReference type="InterPro" id="IPR008152">
    <property type="entry name" value="Clathrin_a/b/g-adaptin_app_Ig"/>
</dbReference>
<keyword evidence="3 7" id="KW-0254">Endocytosis</keyword>
<dbReference type="Proteomes" id="UP000790833">
    <property type="component" value="Unassembled WGS sequence"/>
</dbReference>
<name>A0A9P7VC08_9ASCO</name>
<evidence type="ECO:0000256" key="7">
    <source>
        <dbReference type="PIRNR" id="PIRNR037091"/>
    </source>
</evidence>
<dbReference type="SMART" id="SM00809">
    <property type="entry name" value="Alpha_adaptinC2"/>
    <property type="match status" value="1"/>
</dbReference>
<feature type="binding site" evidence="8">
    <location>
        <position position="37"/>
    </location>
    <ligand>
        <name>a 1,2-diacyl-sn-glycero-3-phospho-(1D-myo-inositol-3,4,5-trisphosphate)</name>
        <dbReference type="ChEBI" id="CHEBI:57836"/>
    </ligand>
</feature>
<organism evidence="11 12">
    <name type="scientific">Scheffersomyces spartinae</name>
    <dbReference type="NCBI Taxonomy" id="45513"/>
    <lineage>
        <taxon>Eukaryota</taxon>
        <taxon>Fungi</taxon>
        <taxon>Dikarya</taxon>
        <taxon>Ascomycota</taxon>
        <taxon>Saccharomycotina</taxon>
        <taxon>Pichiomycetes</taxon>
        <taxon>Debaryomycetaceae</taxon>
        <taxon>Scheffersomyces</taxon>
    </lineage>
</organism>
<reference evidence="11" key="1">
    <citation type="submission" date="2021-03" db="EMBL/GenBank/DDBJ databases">
        <authorList>
            <person name="Palmer J.M."/>
        </authorList>
    </citation>
    <scope>NUCLEOTIDE SEQUENCE</scope>
    <source>
        <strain evidence="11">ARV_011</strain>
    </source>
</reference>
<keyword evidence="6 7" id="KW-0168">Coated pit</keyword>
<evidence type="ECO:0000313" key="12">
    <source>
        <dbReference type="Proteomes" id="UP000790833"/>
    </source>
</evidence>
<dbReference type="GO" id="GO:0006886">
    <property type="term" value="P:intracellular protein transport"/>
    <property type="evidence" value="ECO:0007669"/>
    <property type="project" value="UniProtKB-UniRule"/>
</dbReference>
<comment type="function">
    <text evidence="7">Adaptins are components of the adaptor complexes which link clathrin to receptors in coated vesicles. Clathrin-associated protein complexes are believed to interact with the cytoplasmic tails of membrane proteins, leading to their selection and concentration.</text>
</comment>
<evidence type="ECO:0000259" key="10">
    <source>
        <dbReference type="SMART" id="SM00809"/>
    </source>
</evidence>
<dbReference type="SUPFAM" id="SSF49348">
    <property type="entry name" value="Clathrin adaptor appendage domain"/>
    <property type="match status" value="1"/>
</dbReference>
<keyword evidence="2 7" id="KW-0813">Transport</keyword>
<evidence type="ECO:0000256" key="8">
    <source>
        <dbReference type="PIRSR" id="PIRSR037091-1"/>
    </source>
</evidence>
<dbReference type="GO" id="GO:0030122">
    <property type="term" value="C:AP-2 adaptor complex"/>
    <property type="evidence" value="ECO:0007669"/>
    <property type="project" value="InterPro"/>
</dbReference>
<dbReference type="Gene3D" id="3.30.310.10">
    <property type="entry name" value="TATA-Binding Protein"/>
    <property type="match status" value="1"/>
</dbReference>
<dbReference type="AlphaFoldDB" id="A0A9P7VC08"/>
<dbReference type="InterPro" id="IPR011989">
    <property type="entry name" value="ARM-like"/>
</dbReference>
<comment type="similarity">
    <text evidence="7">Belongs to the adaptor complexes large subunit family.</text>
</comment>
<comment type="subcellular location">
    <subcellularLocation>
        <location evidence="1">Membrane</location>
        <location evidence="1">Coated pit</location>
        <topology evidence="1">Peripheral membrane protein</topology>
        <orientation evidence="1">Cytoplasmic side</orientation>
    </subcellularLocation>
</comment>
<accession>A0A9P7VC08</accession>
<dbReference type="Gene3D" id="2.60.40.1230">
    <property type="match status" value="1"/>
</dbReference>
<evidence type="ECO:0000256" key="9">
    <source>
        <dbReference type="SAM" id="MobiDB-lite"/>
    </source>
</evidence>
<feature type="region of interest" description="Disordered" evidence="9">
    <location>
        <begin position="729"/>
        <end position="755"/>
    </location>
</feature>
<dbReference type="InterPro" id="IPR013041">
    <property type="entry name" value="Clathrin_app_Ig-like_sf"/>
</dbReference>
<dbReference type="EMBL" id="JAHMUF010000004">
    <property type="protein sequence ID" value="KAG7195311.1"/>
    <property type="molecule type" value="Genomic_DNA"/>
</dbReference>
<dbReference type="SUPFAM" id="SSF55711">
    <property type="entry name" value="Subdomain of clathrin and coatomer appendage domain"/>
    <property type="match status" value="1"/>
</dbReference>
<dbReference type="InterPro" id="IPR009028">
    <property type="entry name" value="Coatomer/calthrin_app_sub_C"/>
</dbReference>
<feature type="binding site" evidence="8">
    <location>
        <position position="47"/>
    </location>
    <ligand>
        <name>a 1,2-diacyl-sn-glycero-3-phospho-(1D-myo-inositol-3,4,5-trisphosphate)</name>
        <dbReference type="ChEBI" id="CHEBI:57836"/>
    </ligand>
</feature>